<feature type="chain" id="PRO_5002489576" description="Glycosyl hydrolase family 32 N-terminal domain-containing protein" evidence="1">
    <location>
        <begin position="22"/>
        <end position="675"/>
    </location>
</feature>
<comment type="caution">
    <text evidence="2">The sequence shown here is derived from an EMBL/GenBank/DDBJ whole genome shotgun (WGS) entry which is preliminary data.</text>
</comment>
<evidence type="ECO:0008006" key="4">
    <source>
        <dbReference type="Google" id="ProtNLM"/>
    </source>
</evidence>
<dbReference type="AlphaFoldDB" id="A0A0F5JKC7"/>
<dbReference type="EMBL" id="AQHW01000011">
    <property type="protein sequence ID" value="KKB57902.1"/>
    <property type="molecule type" value="Genomic_DNA"/>
</dbReference>
<dbReference type="InterPro" id="IPR050727">
    <property type="entry name" value="GH43_arabinanases"/>
</dbReference>
<dbReference type="SUPFAM" id="SSF75005">
    <property type="entry name" value="Arabinanase/levansucrase/invertase"/>
    <property type="match status" value="3"/>
</dbReference>
<dbReference type="RefSeq" id="WP_181988988.1">
    <property type="nucleotide sequence ID" value="NZ_AUAE01000009.1"/>
</dbReference>
<proteinExistence type="predicted"/>
<dbReference type="PANTHER" id="PTHR43301">
    <property type="entry name" value="ARABINAN ENDO-1,5-ALPHA-L-ARABINOSIDASE"/>
    <property type="match status" value="1"/>
</dbReference>
<organism evidence="2 3">
    <name type="scientific">Parabacteroides gordonii MS-1 = DSM 23371</name>
    <dbReference type="NCBI Taxonomy" id="1203610"/>
    <lineage>
        <taxon>Bacteria</taxon>
        <taxon>Pseudomonadati</taxon>
        <taxon>Bacteroidota</taxon>
        <taxon>Bacteroidia</taxon>
        <taxon>Bacteroidales</taxon>
        <taxon>Tannerellaceae</taxon>
        <taxon>Parabacteroides</taxon>
    </lineage>
</organism>
<name>A0A0F5JKC7_9BACT</name>
<feature type="signal peptide" evidence="1">
    <location>
        <begin position="1"/>
        <end position="21"/>
    </location>
</feature>
<evidence type="ECO:0000313" key="2">
    <source>
        <dbReference type="EMBL" id="KKB57902.1"/>
    </source>
</evidence>
<dbReference type="PANTHER" id="PTHR43301:SF3">
    <property type="entry name" value="ARABINAN ENDO-1,5-ALPHA-L-ARABINOSIDASE A-RELATED"/>
    <property type="match status" value="1"/>
</dbReference>
<keyword evidence="1" id="KW-0732">Signal</keyword>
<dbReference type="STRING" id="1203610.HMPREF1536_01711"/>
<evidence type="ECO:0000313" key="3">
    <source>
        <dbReference type="Proteomes" id="UP000033035"/>
    </source>
</evidence>
<reference evidence="2 3" key="1">
    <citation type="submission" date="2013-04" db="EMBL/GenBank/DDBJ databases">
        <title>The Genome Sequence of Parabacteroides gordonii DSM 23371.</title>
        <authorList>
            <consortium name="The Broad Institute Genomics Platform"/>
            <person name="Earl A."/>
            <person name="Ward D."/>
            <person name="Feldgarden M."/>
            <person name="Gevers D."/>
            <person name="Martens E."/>
            <person name="Sakamoto M."/>
            <person name="Benno Y."/>
            <person name="Suzuki N."/>
            <person name="Matsunaga N."/>
            <person name="Koshihara K."/>
            <person name="Seki M."/>
            <person name="Komiya H."/>
            <person name="Walker B."/>
            <person name="Young S."/>
            <person name="Zeng Q."/>
            <person name="Gargeya S."/>
            <person name="Fitzgerald M."/>
            <person name="Haas B."/>
            <person name="Abouelleil A."/>
            <person name="Allen A.W."/>
            <person name="Alvarado L."/>
            <person name="Arachchi H.M."/>
            <person name="Berlin A.M."/>
            <person name="Chapman S.B."/>
            <person name="Gainer-Dewar J."/>
            <person name="Goldberg J."/>
            <person name="Griggs A."/>
            <person name="Gujja S."/>
            <person name="Hansen M."/>
            <person name="Howarth C."/>
            <person name="Imamovic A."/>
            <person name="Ireland A."/>
            <person name="Larimer J."/>
            <person name="McCowan C."/>
            <person name="Murphy C."/>
            <person name="Pearson M."/>
            <person name="Poon T.W."/>
            <person name="Priest M."/>
            <person name="Roberts A."/>
            <person name="Saif S."/>
            <person name="Shea T."/>
            <person name="Sisk P."/>
            <person name="Sykes S."/>
            <person name="Wortman J."/>
            <person name="Nusbaum C."/>
            <person name="Birren B."/>
        </authorList>
    </citation>
    <scope>NUCLEOTIDE SEQUENCE [LARGE SCALE GENOMIC DNA]</scope>
    <source>
        <strain evidence="2 3">MS-1</strain>
    </source>
</reference>
<accession>A0A0F5JKC7</accession>
<keyword evidence="3" id="KW-1185">Reference proteome</keyword>
<gene>
    <name evidence="2" type="ORF">HMPREF1536_01711</name>
</gene>
<evidence type="ECO:0000256" key="1">
    <source>
        <dbReference type="SAM" id="SignalP"/>
    </source>
</evidence>
<dbReference type="InterPro" id="IPR023296">
    <property type="entry name" value="Glyco_hydro_beta-prop_sf"/>
</dbReference>
<dbReference type="PATRIC" id="fig|1203610.3.peg.1756"/>
<protein>
    <recommendedName>
        <fullName evidence="4">Glycosyl hydrolase family 32 N-terminal domain-containing protein</fullName>
    </recommendedName>
</protein>
<dbReference type="Proteomes" id="UP000033035">
    <property type="component" value="Unassembled WGS sequence"/>
</dbReference>
<dbReference type="Gene3D" id="2.115.10.20">
    <property type="entry name" value="Glycosyl hydrolase domain, family 43"/>
    <property type="match status" value="2"/>
</dbReference>
<sequence>MKRKYLISTLLASMLNIVAFAQSTDDLNLSAMMQSADPALFVHDSTYYNWCNSIIKDDAGIYHLFYSRWPKSIGFYSWLTHSEIAHATASKPEGPYKMGKTVLKARKRYWDNVTAHNVKVKKFDYNYYMYYTSTNTGKEKLSENDLVEAAKTGYSHKYWPLLRSNQRTGVATAQSLEGPWERMNKPMIEPHGPIGTVTVNPAICRGEDSKYYLIIKGDDVKSSKPRLIQAIGTSDSPTGPFRLEDKPAFADIPTEDVSMWYDKNRKRYYAIFHAHGGNFIGLITSEDGINWQKAKHYEVCKKEVPLKDGTVMKVERMERPFVYVENGEPTLLSFGVKKGNDAFIVFFKLTEPKDKQKVLADRWEFRGIAIDDPGYHVWGSSPIKGEDGKIHLFATRWKIEHKFDPGWRSHSEIAHYIADKPEGPFRFLNVVLTGTGKKTWDKCGIHNPAIHKVGDKYALLYISNDNYKQPPHPKNQKIGMLIADHLNGPWKKVGKDGCILSPSSNPDHWTNNAGNGVVNPALLVHPKGGYLLYFKSNKSQMGVAFAEHIEGPYVMYPEPVTRNNLAIEDGYAFIWKDKICLLTTDNHGILNEGGGILWSSDDGITFDRKEAGFYPFEYYVGKDRLKKAKGLYGKMPKFERPQVLMENGEPSWLYVPSGFNMNGDDHTIVHVLKLK</sequence>
<dbReference type="CDD" id="cd08994">
    <property type="entry name" value="GH43_62_32_68_117_130-like"/>
    <property type="match status" value="2"/>
</dbReference>
<dbReference type="HOGENOM" id="CLU_407009_0_0_10"/>